<accession>A0ABW3M5U5</accession>
<keyword evidence="3 8" id="KW-0812">Transmembrane</keyword>
<dbReference type="InterPro" id="IPR001851">
    <property type="entry name" value="ABC_transp_permease"/>
</dbReference>
<comment type="caution">
    <text evidence="10">The sequence shown here is derived from an EMBL/GenBank/DDBJ whole genome shotgun (WGS) entry which is preliminary data.</text>
</comment>
<evidence type="ECO:0000256" key="5">
    <source>
        <dbReference type="ARBA" id="ARBA00022840"/>
    </source>
</evidence>
<dbReference type="PROSITE" id="PS00211">
    <property type="entry name" value="ABC_TRANSPORTER_1"/>
    <property type="match status" value="1"/>
</dbReference>
<keyword evidence="4" id="KW-0547">Nucleotide-binding</keyword>
<organism evidence="10 11">
    <name type="scientific">Kibdelosporangium lantanae</name>
    <dbReference type="NCBI Taxonomy" id="1497396"/>
    <lineage>
        <taxon>Bacteria</taxon>
        <taxon>Bacillati</taxon>
        <taxon>Actinomycetota</taxon>
        <taxon>Actinomycetes</taxon>
        <taxon>Pseudonocardiales</taxon>
        <taxon>Pseudonocardiaceae</taxon>
        <taxon>Kibdelosporangium</taxon>
    </lineage>
</organism>
<evidence type="ECO:0000256" key="6">
    <source>
        <dbReference type="ARBA" id="ARBA00022989"/>
    </source>
</evidence>
<feature type="transmembrane region" description="Helical" evidence="8">
    <location>
        <begin position="20"/>
        <end position="36"/>
    </location>
</feature>
<feature type="transmembrane region" description="Helical" evidence="8">
    <location>
        <begin position="73"/>
        <end position="90"/>
    </location>
</feature>
<dbReference type="Pfam" id="PF02653">
    <property type="entry name" value="BPD_transp_2"/>
    <property type="match status" value="1"/>
</dbReference>
<feature type="transmembrane region" description="Helical" evidence="8">
    <location>
        <begin position="124"/>
        <end position="142"/>
    </location>
</feature>
<keyword evidence="11" id="KW-1185">Reference proteome</keyword>
<evidence type="ECO:0000256" key="8">
    <source>
        <dbReference type="SAM" id="Phobius"/>
    </source>
</evidence>
<protein>
    <submittedName>
        <fullName evidence="10">ATP-binding cassette domain-containing protein</fullName>
    </submittedName>
</protein>
<sequence length="427" mass="44751">MTDTAITRREWLAGTVQRRGSVVVLALVIVVSSFAFDSFATVDNARNIAMQASFLSIVALGMTFVILSGGIDLSVGSVYALGGVLAAFGVKQGSLVGILLPLLVCGGIGLLNGVLVAYGRLAPFIVTLATLLGARGLLLAITNEGANTRVMPRDAVLTQIGQGTLLGVGYPVWIAIVLFVIGVFVLQRTRFGHSVLAIGGSAEAAKLMGLPVARRTMWLYTASGLLAGLAGALAAADPVGEVAGRLAVDHLVVEAGQRLLVCGENGAGKSTLVAVMSGDLRPDAGTVTRNGRVGYLPQECAAQRPDRTVLAAFSLGRVGSVDEHSARLVSLGLFRESDLLTPVGSLSVGQRRRLALARLLVREVDVLLLDEPTNHLSLTLVEELEAALADYPGAVVVVSHDRLFRRRWTGPELEIRAGRPLRAMADA</sequence>
<evidence type="ECO:0000313" key="10">
    <source>
        <dbReference type="EMBL" id="MFD1045918.1"/>
    </source>
</evidence>
<dbReference type="SMART" id="SM00382">
    <property type="entry name" value="AAA"/>
    <property type="match status" value="1"/>
</dbReference>
<dbReference type="InterPro" id="IPR003593">
    <property type="entry name" value="AAA+_ATPase"/>
</dbReference>
<reference evidence="11" key="1">
    <citation type="journal article" date="2019" name="Int. J. Syst. Evol. Microbiol.">
        <title>The Global Catalogue of Microorganisms (GCM) 10K type strain sequencing project: providing services to taxonomists for standard genome sequencing and annotation.</title>
        <authorList>
            <consortium name="The Broad Institute Genomics Platform"/>
            <consortium name="The Broad Institute Genome Sequencing Center for Infectious Disease"/>
            <person name="Wu L."/>
            <person name="Ma J."/>
        </authorList>
    </citation>
    <scope>NUCLEOTIDE SEQUENCE [LARGE SCALE GENOMIC DNA]</scope>
    <source>
        <strain evidence="11">JCM 31486</strain>
    </source>
</reference>
<evidence type="ECO:0000256" key="7">
    <source>
        <dbReference type="ARBA" id="ARBA00023136"/>
    </source>
</evidence>
<dbReference type="PROSITE" id="PS50893">
    <property type="entry name" value="ABC_TRANSPORTER_2"/>
    <property type="match status" value="1"/>
</dbReference>
<dbReference type="Proteomes" id="UP001597045">
    <property type="component" value="Unassembled WGS sequence"/>
</dbReference>
<dbReference type="InterPro" id="IPR027417">
    <property type="entry name" value="P-loop_NTPase"/>
</dbReference>
<keyword evidence="5 10" id="KW-0067">ATP-binding</keyword>
<keyword evidence="2" id="KW-1003">Cell membrane</keyword>
<comment type="subcellular location">
    <subcellularLocation>
        <location evidence="1">Cell membrane</location>
        <topology evidence="1">Multi-pass membrane protein</topology>
    </subcellularLocation>
</comment>
<dbReference type="GO" id="GO:0005524">
    <property type="term" value="F:ATP binding"/>
    <property type="evidence" value="ECO:0007669"/>
    <property type="project" value="UniProtKB-KW"/>
</dbReference>
<dbReference type="InterPro" id="IPR017871">
    <property type="entry name" value="ABC_transporter-like_CS"/>
</dbReference>
<evidence type="ECO:0000256" key="2">
    <source>
        <dbReference type="ARBA" id="ARBA00022475"/>
    </source>
</evidence>
<dbReference type="CDD" id="cd06579">
    <property type="entry name" value="TM_PBP1_transp_AraH_like"/>
    <property type="match status" value="1"/>
</dbReference>
<dbReference type="InterPro" id="IPR003439">
    <property type="entry name" value="ABC_transporter-like_ATP-bd"/>
</dbReference>
<keyword evidence="6 8" id="KW-1133">Transmembrane helix</keyword>
<dbReference type="SUPFAM" id="SSF52540">
    <property type="entry name" value="P-loop containing nucleoside triphosphate hydrolases"/>
    <property type="match status" value="1"/>
</dbReference>
<feature type="transmembrane region" description="Helical" evidence="8">
    <location>
        <begin position="97"/>
        <end position="118"/>
    </location>
</feature>
<dbReference type="EMBL" id="JBHTIS010000455">
    <property type="protein sequence ID" value="MFD1045918.1"/>
    <property type="molecule type" value="Genomic_DNA"/>
</dbReference>
<evidence type="ECO:0000259" key="9">
    <source>
        <dbReference type="PROSITE" id="PS50893"/>
    </source>
</evidence>
<feature type="domain" description="ABC transporter" evidence="9">
    <location>
        <begin position="227"/>
        <end position="427"/>
    </location>
</feature>
<keyword evidence="7 8" id="KW-0472">Membrane</keyword>
<dbReference type="PANTHER" id="PTHR32196:SF72">
    <property type="entry name" value="RIBOSE IMPORT PERMEASE PROTEIN RBSC"/>
    <property type="match status" value="1"/>
</dbReference>
<dbReference type="Gene3D" id="3.40.50.300">
    <property type="entry name" value="P-loop containing nucleotide triphosphate hydrolases"/>
    <property type="match status" value="1"/>
</dbReference>
<evidence type="ECO:0000256" key="4">
    <source>
        <dbReference type="ARBA" id="ARBA00022741"/>
    </source>
</evidence>
<evidence type="ECO:0000256" key="3">
    <source>
        <dbReference type="ARBA" id="ARBA00022692"/>
    </source>
</evidence>
<evidence type="ECO:0000313" key="11">
    <source>
        <dbReference type="Proteomes" id="UP001597045"/>
    </source>
</evidence>
<feature type="transmembrane region" description="Helical" evidence="8">
    <location>
        <begin position="163"/>
        <end position="186"/>
    </location>
</feature>
<name>A0ABW3M5U5_9PSEU</name>
<proteinExistence type="predicted"/>
<dbReference type="PANTHER" id="PTHR32196">
    <property type="entry name" value="ABC TRANSPORTER PERMEASE PROTEIN YPHD-RELATED-RELATED"/>
    <property type="match status" value="1"/>
</dbReference>
<dbReference type="Pfam" id="PF00005">
    <property type="entry name" value="ABC_tran"/>
    <property type="match status" value="1"/>
</dbReference>
<evidence type="ECO:0000256" key="1">
    <source>
        <dbReference type="ARBA" id="ARBA00004651"/>
    </source>
</evidence>
<gene>
    <name evidence="10" type="ORF">ACFQ1S_10260</name>
</gene>